<dbReference type="Pfam" id="PF07510">
    <property type="entry name" value="GmrSD_C"/>
    <property type="match status" value="1"/>
</dbReference>
<proteinExistence type="predicted"/>
<organism evidence="3 4">
    <name type="scientific">Pseudoalteromonas luteoviolacea S4060-1</name>
    <dbReference type="NCBI Taxonomy" id="1365257"/>
    <lineage>
        <taxon>Bacteria</taxon>
        <taxon>Pseudomonadati</taxon>
        <taxon>Pseudomonadota</taxon>
        <taxon>Gammaproteobacteria</taxon>
        <taxon>Alteromonadales</taxon>
        <taxon>Pseudoalteromonadaceae</taxon>
        <taxon>Pseudoalteromonas</taxon>
    </lineage>
</organism>
<dbReference type="EMBL" id="AUXX01000045">
    <property type="protein sequence ID" value="KZN61524.1"/>
    <property type="molecule type" value="Genomic_DNA"/>
</dbReference>
<feature type="domain" description="Excalibur calcium-binding" evidence="2">
    <location>
        <begin position="203"/>
        <end position="239"/>
    </location>
</feature>
<name>A0A162C3F4_9GAMM</name>
<dbReference type="SMART" id="SM00894">
    <property type="entry name" value="Excalibur"/>
    <property type="match status" value="1"/>
</dbReference>
<comment type="caution">
    <text evidence="3">The sequence shown here is derived from an EMBL/GenBank/DDBJ whole genome shotgun (WGS) entry which is preliminary data.</text>
</comment>
<accession>A0A162C3F4</accession>
<gene>
    <name evidence="3" type="ORF">N478_05475</name>
</gene>
<evidence type="ECO:0000313" key="4">
    <source>
        <dbReference type="Proteomes" id="UP000076661"/>
    </source>
</evidence>
<dbReference type="InterPro" id="IPR008613">
    <property type="entry name" value="Excalibur_Ca-bd_domain"/>
</dbReference>
<feature type="chain" id="PRO_5007832366" description="Excalibur calcium-binding domain-containing protein" evidence="1">
    <location>
        <begin position="22"/>
        <end position="239"/>
    </location>
</feature>
<sequence length="239" mass="26650">MFKRLSIVCLMSTQLPFIAMAQDTWRGLVITEENRCSPYDKKKQYPYSQSVEDDIVEEMDGLVYGPYTGRYFESDTSTDIEHIVAASEGHDSGLCDASAETRKEFASDLLNLTLAAPEINRCGPGGKCGYDAAEWLPNKNKCWFANRIVEIKTKYALSVDQAEANALEAVLSNCQSVAMIFYPENNDLPRQDALALYDDNENGQISCTEARNHNIAPVTRAHVAYQYMRDADGDGVVCE</sequence>
<dbReference type="Pfam" id="PF05901">
    <property type="entry name" value="Excalibur"/>
    <property type="match status" value="1"/>
</dbReference>
<dbReference type="PATRIC" id="fig|1365257.3.peg.4413"/>
<dbReference type="InterPro" id="IPR011089">
    <property type="entry name" value="GmrSD_C"/>
</dbReference>
<keyword evidence="1" id="KW-0732">Signal</keyword>
<protein>
    <recommendedName>
        <fullName evidence="2">Excalibur calcium-binding domain-containing protein</fullName>
    </recommendedName>
</protein>
<evidence type="ECO:0000256" key="1">
    <source>
        <dbReference type="SAM" id="SignalP"/>
    </source>
</evidence>
<reference evidence="3 4" key="1">
    <citation type="submission" date="2013-07" db="EMBL/GenBank/DDBJ databases">
        <title>Comparative Genomic and Metabolomic Analysis of Twelve Strains of Pseudoalteromonas luteoviolacea.</title>
        <authorList>
            <person name="Vynne N.G."/>
            <person name="Mansson M."/>
            <person name="Gram L."/>
        </authorList>
    </citation>
    <scope>NUCLEOTIDE SEQUENCE [LARGE SCALE GENOMIC DNA]</scope>
    <source>
        <strain evidence="3 4">S4060-1</strain>
    </source>
</reference>
<dbReference type="AlphaFoldDB" id="A0A162C3F4"/>
<feature type="signal peptide" evidence="1">
    <location>
        <begin position="1"/>
        <end position="21"/>
    </location>
</feature>
<dbReference type="Proteomes" id="UP000076661">
    <property type="component" value="Unassembled WGS sequence"/>
</dbReference>
<evidence type="ECO:0000313" key="3">
    <source>
        <dbReference type="EMBL" id="KZN61524.1"/>
    </source>
</evidence>
<dbReference type="RefSeq" id="WP_063382630.1">
    <property type="nucleotide sequence ID" value="NZ_AUXX01000045.1"/>
</dbReference>
<evidence type="ECO:0000259" key="2">
    <source>
        <dbReference type="SMART" id="SM00894"/>
    </source>
</evidence>